<keyword evidence="1" id="KW-0812">Transmembrane</keyword>
<organism evidence="2 3">
    <name type="scientific">Taenia crassiceps</name>
    <dbReference type="NCBI Taxonomy" id="6207"/>
    <lineage>
        <taxon>Eukaryota</taxon>
        <taxon>Metazoa</taxon>
        <taxon>Spiralia</taxon>
        <taxon>Lophotrochozoa</taxon>
        <taxon>Platyhelminthes</taxon>
        <taxon>Cestoda</taxon>
        <taxon>Eucestoda</taxon>
        <taxon>Cyclophyllidea</taxon>
        <taxon>Taeniidae</taxon>
        <taxon>Taenia</taxon>
    </lineage>
</organism>
<keyword evidence="1" id="KW-0472">Membrane</keyword>
<keyword evidence="3" id="KW-1185">Reference proteome</keyword>
<accession>A0ABR4Q8T4</accession>
<gene>
    <name evidence="2" type="ORF">TcWFU_010080</name>
</gene>
<dbReference type="EMBL" id="JAKROA010000007">
    <property type="protein sequence ID" value="KAL5105973.1"/>
    <property type="molecule type" value="Genomic_DNA"/>
</dbReference>
<name>A0ABR4Q8T4_9CEST</name>
<protein>
    <submittedName>
        <fullName evidence="2">Uncharacterized protein</fullName>
    </submittedName>
</protein>
<comment type="caution">
    <text evidence="2">The sequence shown here is derived from an EMBL/GenBank/DDBJ whole genome shotgun (WGS) entry which is preliminary data.</text>
</comment>
<sequence length="129" mass="14038">MTHHGVVGSLAAAGGDEWPGPALADPPGSRFPACLIFLTVPSSDVLAVVSFTVTPVSRNKARKQIRRTLPWYSPGCVDVIGALDLRVALFELRLTHSSIVSFFSIRPNDQFMKLWTIPSVESHRLVLDG</sequence>
<reference evidence="2 3" key="1">
    <citation type="journal article" date="2022" name="Front. Cell. Infect. Microbiol.">
        <title>The Genomes of Two Strains of Taenia crassiceps the Animal Model for the Study of Human Cysticercosis.</title>
        <authorList>
            <person name="Bobes R.J."/>
            <person name="Estrada K."/>
            <person name="Rios-Valencia D.G."/>
            <person name="Calderon-Gallegos A."/>
            <person name="de la Torre P."/>
            <person name="Carrero J.C."/>
            <person name="Sanchez-Flores A."/>
            <person name="Laclette J.P."/>
        </authorList>
    </citation>
    <scope>NUCLEOTIDE SEQUENCE [LARGE SCALE GENOMIC DNA]</scope>
    <source>
        <strain evidence="2">WFUcys</strain>
    </source>
</reference>
<proteinExistence type="predicted"/>
<evidence type="ECO:0000313" key="2">
    <source>
        <dbReference type="EMBL" id="KAL5105973.1"/>
    </source>
</evidence>
<dbReference type="Proteomes" id="UP001651158">
    <property type="component" value="Unassembled WGS sequence"/>
</dbReference>
<keyword evidence="1" id="KW-1133">Transmembrane helix</keyword>
<evidence type="ECO:0000313" key="3">
    <source>
        <dbReference type="Proteomes" id="UP001651158"/>
    </source>
</evidence>
<evidence type="ECO:0000256" key="1">
    <source>
        <dbReference type="SAM" id="Phobius"/>
    </source>
</evidence>
<feature type="transmembrane region" description="Helical" evidence="1">
    <location>
        <begin position="35"/>
        <end position="57"/>
    </location>
</feature>